<name>A0A2A3EKC7_APICC</name>
<feature type="binding site" evidence="6">
    <location>
        <position position="176"/>
    </location>
    <ligand>
        <name>FAD</name>
        <dbReference type="ChEBI" id="CHEBI:57692"/>
    </ligand>
</feature>
<feature type="binding site" evidence="6">
    <location>
        <position position="111"/>
    </location>
    <ligand>
        <name>FAD</name>
        <dbReference type="ChEBI" id="CHEBI:57692"/>
    </ligand>
</feature>
<comment type="similarity">
    <text evidence="2">Belongs to the flavoprotein pyridine nucleotide cytochrome reductase family.</text>
</comment>
<evidence type="ECO:0000259" key="7">
    <source>
        <dbReference type="PROSITE" id="PS51384"/>
    </source>
</evidence>
<keyword evidence="4 6" id="KW-0274">FAD</keyword>
<dbReference type="PANTHER" id="PTHR19370:SF184">
    <property type="entry name" value="NADH-CYTOCHROME B5 REDUCTASE-LIKE"/>
    <property type="match status" value="1"/>
</dbReference>
<keyword evidence="5" id="KW-0560">Oxidoreductase</keyword>
<evidence type="ECO:0000256" key="1">
    <source>
        <dbReference type="ARBA" id="ARBA00001974"/>
    </source>
</evidence>
<dbReference type="OrthoDB" id="432685at2759"/>
<dbReference type="InterPro" id="IPR008333">
    <property type="entry name" value="Cbr1-like_FAD-bd_dom"/>
</dbReference>
<gene>
    <name evidence="8" type="ORF">APICC_05508</name>
</gene>
<dbReference type="Pfam" id="PF00175">
    <property type="entry name" value="NAD_binding_1"/>
    <property type="match status" value="1"/>
</dbReference>
<evidence type="ECO:0000256" key="2">
    <source>
        <dbReference type="ARBA" id="ARBA00006105"/>
    </source>
</evidence>
<dbReference type="Gene3D" id="2.40.30.10">
    <property type="entry name" value="Translation factors"/>
    <property type="match status" value="1"/>
</dbReference>
<dbReference type="EMBL" id="KZ288220">
    <property type="protein sequence ID" value="PBC32158.1"/>
    <property type="molecule type" value="Genomic_DNA"/>
</dbReference>
<feature type="binding site" evidence="6">
    <location>
        <position position="133"/>
    </location>
    <ligand>
        <name>FAD</name>
        <dbReference type="ChEBI" id="CHEBI:57692"/>
    </ligand>
</feature>
<evidence type="ECO:0000256" key="4">
    <source>
        <dbReference type="ARBA" id="ARBA00022827"/>
    </source>
</evidence>
<proteinExistence type="inferred from homology"/>
<dbReference type="InterPro" id="IPR019180">
    <property type="entry name" value="Oxidoreductase-like_N"/>
</dbReference>
<dbReference type="SUPFAM" id="SSF63380">
    <property type="entry name" value="Riboflavin synthase domain-like"/>
    <property type="match status" value="1"/>
</dbReference>
<dbReference type="Gene3D" id="3.40.50.80">
    <property type="entry name" value="Nucleotide-binding domain of ferredoxin-NADP reductase (FNR) module"/>
    <property type="match status" value="1"/>
</dbReference>
<dbReference type="InterPro" id="IPR001834">
    <property type="entry name" value="CBR-like"/>
</dbReference>
<keyword evidence="3 6" id="KW-0285">Flavoprotein</keyword>
<feature type="domain" description="FAD-binding FR-type" evidence="7">
    <location>
        <begin position="59"/>
        <end position="159"/>
    </location>
</feature>
<accession>A0A2A3EKC7</accession>
<feature type="binding site" evidence="6">
    <location>
        <position position="135"/>
    </location>
    <ligand>
        <name>FAD</name>
        <dbReference type="ChEBI" id="CHEBI:57692"/>
    </ligand>
</feature>
<dbReference type="Proteomes" id="UP000242457">
    <property type="component" value="Unassembled WGS sequence"/>
</dbReference>
<sequence length="294" mass="34627">MCADNNENSRPITPSEEDCCHSACDPCIFDVHKKLLEEYERKKKQNIKIQNKQNILHLYKYKNFVVFNIEERSECYILIVLKYYENKYKNKRILIDPGQHVMLHLHDITKPFTPIFFTDDCIEFLIRLYPNGKFSQYLKNIKIGDIIHVRGPYGNFKYESNSFQTIIMFSMGSGITAVYHIAKSIVENELEETKIHLIGGFKNILQIPLKKELQILSDYWNFKCTLHISQMQNVCNIHGINIKSGRLDKKSIFEVLKNKIASTTLILICGTSQFNNYVEQWIKCMNYRHIHVFK</sequence>
<dbReference type="InterPro" id="IPR039261">
    <property type="entry name" value="FNR_nucleotide-bd"/>
</dbReference>
<dbReference type="AlphaFoldDB" id="A0A2A3EKC7"/>
<organism evidence="8 9">
    <name type="scientific">Apis cerana cerana</name>
    <name type="common">Oriental honeybee</name>
    <dbReference type="NCBI Taxonomy" id="94128"/>
    <lineage>
        <taxon>Eukaryota</taxon>
        <taxon>Metazoa</taxon>
        <taxon>Ecdysozoa</taxon>
        <taxon>Arthropoda</taxon>
        <taxon>Hexapoda</taxon>
        <taxon>Insecta</taxon>
        <taxon>Pterygota</taxon>
        <taxon>Neoptera</taxon>
        <taxon>Endopterygota</taxon>
        <taxon>Hymenoptera</taxon>
        <taxon>Apocrita</taxon>
        <taxon>Aculeata</taxon>
        <taxon>Apoidea</taxon>
        <taxon>Anthophila</taxon>
        <taxon>Apidae</taxon>
        <taxon>Apis</taxon>
    </lineage>
</organism>
<keyword evidence="9" id="KW-1185">Reference proteome</keyword>
<evidence type="ECO:0000256" key="6">
    <source>
        <dbReference type="PIRSR" id="PIRSR601834-1"/>
    </source>
</evidence>
<feature type="binding site" evidence="6">
    <location>
        <position position="125"/>
    </location>
    <ligand>
        <name>FAD</name>
        <dbReference type="ChEBI" id="CHEBI:57692"/>
    </ligand>
</feature>
<dbReference type="PANTHER" id="PTHR19370">
    <property type="entry name" value="NADH-CYTOCHROME B5 REDUCTASE"/>
    <property type="match status" value="1"/>
</dbReference>
<reference evidence="8 9" key="1">
    <citation type="submission" date="2014-07" db="EMBL/GenBank/DDBJ databases">
        <title>Genomic and transcriptomic analysis on Apis cerana provide comprehensive insights into honey bee biology.</title>
        <authorList>
            <person name="Diao Q."/>
            <person name="Sun L."/>
            <person name="Zheng H."/>
            <person name="Zheng H."/>
            <person name="Xu S."/>
            <person name="Wang S."/>
            <person name="Zeng Z."/>
            <person name="Hu F."/>
            <person name="Su S."/>
            <person name="Wu J."/>
        </authorList>
    </citation>
    <scope>NUCLEOTIDE SEQUENCE [LARGE SCALE GENOMIC DNA]</scope>
    <source>
        <tissue evidence="8">Pupae without intestine</tissue>
    </source>
</reference>
<dbReference type="SUPFAM" id="SSF52343">
    <property type="entry name" value="Ferredoxin reductase-like, C-terminal NADP-linked domain"/>
    <property type="match status" value="1"/>
</dbReference>
<dbReference type="GO" id="GO:0016491">
    <property type="term" value="F:oxidoreductase activity"/>
    <property type="evidence" value="ECO:0007669"/>
    <property type="project" value="UniProtKB-KW"/>
</dbReference>
<evidence type="ECO:0000256" key="5">
    <source>
        <dbReference type="ARBA" id="ARBA00023002"/>
    </source>
</evidence>
<dbReference type="InterPro" id="IPR001433">
    <property type="entry name" value="OxRdtase_FAD/NAD-bd"/>
</dbReference>
<evidence type="ECO:0000313" key="9">
    <source>
        <dbReference type="Proteomes" id="UP000242457"/>
    </source>
</evidence>
<evidence type="ECO:0000313" key="8">
    <source>
        <dbReference type="EMBL" id="PBC32158.1"/>
    </source>
</evidence>
<dbReference type="InterPro" id="IPR017927">
    <property type="entry name" value="FAD-bd_FR_type"/>
</dbReference>
<comment type="cofactor">
    <cofactor evidence="1 6">
        <name>FAD</name>
        <dbReference type="ChEBI" id="CHEBI:57692"/>
    </cofactor>
</comment>
<dbReference type="InterPro" id="IPR017938">
    <property type="entry name" value="Riboflavin_synthase-like_b-brl"/>
</dbReference>
<dbReference type="PROSITE" id="PS51384">
    <property type="entry name" value="FAD_FR"/>
    <property type="match status" value="1"/>
</dbReference>
<evidence type="ECO:0000256" key="3">
    <source>
        <dbReference type="ARBA" id="ARBA00022630"/>
    </source>
</evidence>
<dbReference type="Pfam" id="PF00970">
    <property type="entry name" value="FAD_binding_6"/>
    <property type="match status" value="1"/>
</dbReference>
<protein>
    <submittedName>
        <fullName evidence="8">NADH-cytochrome b5 reductase</fullName>
    </submittedName>
</protein>
<dbReference type="STRING" id="94128.A0A2A3EKC7"/>
<dbReference type="CDD" id="cd06183">
    <property type="entry name" value="cyt_b5_reduct_like"/>
    <property type="match status" value="1"/>
</dbReference>
<dbReference type="Pfam" id="PF09791">
    <property type="entry name" value="Oxidored-like"/>
    <property type="match status" value="1"/>
</dbReference>